<dbReference type="EMBL" id="KZ293542">
    <property type="protein sequence ID" value="PBK58457.1"/>
    <property type="molecule type" value="Genomic_DNA"/>
</dbReference>
<sequence length="234" mass="27120">MKNNVPGIFRARCNEGIFLTHVSVHNNTLVDLMLFRDRRGNVKNRTYQSFDFVQQILVASRQRRFERIIVTYMLRKRVFPFTKRWSFDSLENQSSSDLAVVHEELEVIERVVCVVLCTSKLNRRIRGQERIIWLERKEGCLDDIQNDRPYLLLWAKAGSSRPWAGSATAGRVTLKAQRSPWDVGNTEHGRLRSKFTVGSIAINQSRHRIEAQDPAYREHDLGCATRTYGGKKEA</sequence>
<keyword evidence="2" id="KW-1185">Reference proteome</keyword>
<reference evidence="2" key="1">
    <citation type="journal article" date="2017" name="Nat. Ecol. Evol.">
        <title>Genome expansion and lineage-specific genetic innovations in the forest pathogenic fungi Armillaria.</title>
        <authorList>
            <person name="Sipos G."/>
            <person name="Prasanna A.N."/>
            <person name="Walter M.C."/>
            <person name="O'Connor E."/>
            <person name="Balint B."/>
            <person name="Krizsan K."/>
            <person name="Kiss B."/>
            <person name="Hess J."/>
            <person name="Varga T."/>
            <person name="Slot J."/>
            <person name="Riley R."/>
            <person name="Boka B."/>
            <person name="Rigling D."/>
            <person name="Barry K."/>
            <person name="Lee J."/>
            <person name="Mihaltcheva S."/>
            <person name="LaButti K."/>
            <person name="Lipzen A."/>
            <person name="Waldron R."/>
            <person name="Moloney N.M."/>
            <person name="Sperisen C."/>
            <person name="Kredics L."/>
            <person name="Vagvoelgyi C."/>
            <person name="Patrignani A."/>
            <person name="Fitzpatrick D."/>
            <person name="Nagy I."/>
            <person name="Doyle S."/>
            <person name="Anderson J.B."/>
            <person name="Grigoriev I.V."/>
            <person name="Gueldener U."/>
            <person name="Muensterkoetter M."/>
            <person name="Nagy L.G."/>
        </authorList>
    </citation>
    <scope>NUCLEOTIDE SEQUENCE [LARGE SCALE GENOMIC DNA]</scope>
    <source>
        <strain evidence="2">28-4</strain>
    </source>
</reference>
<name>A0A2H3B1H6_9AGAR</name>
<gene>
    <name evidence="1" type="ORF">ARMSODRAFT_983841</name>
</gene>
<dbReference type="Proteomes" id="UP000218334">
    <property type="component" value="Unassembled WGS sequence"/>
</dbReference>
<evidence type="ECO:0000313" key="2">
    <source>
        <dbReference type="Proteomes" id="UP000218334"/>
    </source>
</evidence>
<dbReference type="AlphaFoldDB" id="A0A2H3B1H6"/>
<accession>A0A2H3B1H6</accession>
<evidence type="ECO:0000313" key="1">
    <source>
        <dbReference type="EMBL" id="PBK58457.1"/>
    </source>
</evidence>
<proteinExistence type="predicted"/>
<organism evidence="1 2">
    <name type="scientific">Armillaria solidipes</name>
    <dbReference type="NCBI Taxonomy" id="1076256"/>
    <lineage>
        <taxon>Eukaryota</taxon>
        <taxon>Fungi</taxon>
        <taxon>Dikarya</taxon>
        <taxon>Basidiomycota</taxon>
        <taxon>Agaricomycotina</taxon>
        <taxon>Agaricomycetes</taxon>
        <taxon>Agaricomycetidae</taxon>
        <taxon>Agaricales</taxon>
        <taxon>Marasmiineae</taxon>
        <taxon>Physalacriaceae</taxon>
        <taxon>Armillaria</taxon>
    </lineage>
</organism>
<protein>
    <submittedName>
        <fullName evidence="1">Uncharacterized protein</fullName>
    </submittedName>
</protein>